<organism evidence="3">
    <name type="scientific">freshwater metagenome</name>
    <dbReference type="NCBI Taxonomy" id="449393"/>
    <lineage>
        <taxon>unclassified sequences</taxon>
        <taxon>metagenomes</taxon>
        <taxon>ecological metagenomes</taxon>
    </lineage>
</organism>
<gene>
    <name evidence="2" type="ORF">UFOPK1619_00057</name>
    <name evidence="3" type="ORF">UFOPK4057_00408</name>
</gene>
<evidence type="ECO:0000313" key="2">
    <source>
        <dbReference type="EMBL" id="CAB4555929.1"/>
    </source>
</evidence>
<feature type="region of interest" description="Disordered" evidence="1">
    <location>
        <begin position="1"/>
        <end position="31"/>
    </location>
</feature>
<sequence>MRAQPVASAVNSHGIAPSTQTSDPFPNMVTMSSVLKSSPTEAAAKLGKENPSRAGLMPLVTEVSVTFRMSGALGSTGAELPPEQAEATIATVAMTAKKRCRNPIGFTLLHILSNYGSGALEHWVSGVFRLRN</sequence>
<dbReference type="EMBL" id="CAEZTI010000004">
    <property type="protein sequence ID" value="CAB4555929.1"/>
    <property type="molecule type" value="Genomic_DNA"/>
</dbReference>
<evidence type="ECO:0000256" key="1">
    <source>
        <dbReference type="SAM" id="MobiDB-lite"/>
    </source>
</evidence>
<name>A0A6J7PEB3_9ZZZZ</name>
<feature type="compositionally biased region" description="Polar residues" evidence="1">
    <location>
        <begin position="17"/>
        <end position="31"/>
    </location>
</feature>
<proteinExistence type="predicted"/>
<accession>A0A6J7PEB3</accession>
<evidence type="ECO:0000313" key="3">
    <source>
        <dbReference type="EMBL" id="CAB5002855.1"/>
    </source>
</evidence>
<reference evidence="3" key="1">
    <citation type="submission" date="2020-05" db="EMBL/GenBank/DDBJ databases">
        <authorList>
            <person name="Chiriac C."/>
            <person name="Salcher M."/>
            <person name="Ghai R."/>
            <person name="Kavagutti S V."/>
        </authorList>
    </citation>
    <scope>NUCLEOTIDE SEQUENCE</scope>
</reference>
<protein>
    <submittedName>
        <fullName evidence="3">Unannotated protein</fullName>
    </submittedName>
</protein>
<dbReference type="EMBL" id="CAFBPC010000069">
    <property type="protein sequence ID" value="CAB5002855.1"/>
    <property type="molecule type" value="Genomic_DNA"/>
</dbReference>
<dbReference type="AlphaFoldDB" id="A0A6J7PEB3"/>